<organism evidence="1 2">
    <name type="scientific">Dioscorea zingiberensis</name>
    <dbReference type="NCBI Taxonomy" id="325984"/>
    <lineage>
        <taxon>Eukaryota</taxon>
        <taxon>Viridiplantae</taxon>
        <taxon>Streptophyta</taxon>
        <taxon>Embryophyta</taxon>
        <taxon>Tracheophyta</taxon>
        <taxon>Spermatophyta</taxon>
        <taxon>Magnoliopsida</taxon>
        <taxon>Liliopsida</taxon>
        <taxon>Dioscoreales</taxon>
        <taxon>Dioscoreaceae</taxon>
        <taxon>Dioscorea</taxon>
    </lineage>
</organism>
<protein>
    <submittedName>
        <fullName evidence="1">Uncharacterized protein</fullName>
    </submittedName>
</protein>
<sequence length="124" mass="14037">MSKKRKSEANLMEEVDRTMYSTFCVAANSLSHLYSLAVNQHKLAFHAGERHALFTELRRDSNQSSAAQMLFFQHTQKQLRVPSFSRRAPRGVVAMAGSGKAYQAKIRVEVLFSATSDREIDILM</sequence>
<dbReference type="PANTHER" id="PTHR33675">
    <property type="entry name" value="NUCLEAR RECEPTOR FAMILY 2 GROUP C PROTEIN"/>
    <property type="match status" value="1"/>
</dbReference>
<gene>
    <name evidence="1" type="ORF">J5N97_022868</name>
</gene>
<name>A0A9D5HAZ1_9LILI</name>
<comment type="caution">
    <text evidence="1">The sequence shown here is derived from an EMBL/GenBank/DDBJ whole genome shotgun (WGS) entry which is preliminary data.</text>
</comment>
<dbReference type="EMBL" id="JAGGNH010000006">
    <property type="protein sequence ID" value="KAJ0969991.1"/>
    <property type="molecule type" value="Genomic_DNA"/>
</dbReference>
<dbReference type="OrthoDB" id="755598at2759"/>
<keyword evidence="2" id="KW-1185">Reference proteome</keyword>
<dbReference type="PANTHER" id="PTHR33675:SF1">
    <property type="entry name" value="HOLOCARBOXYLASE SYNTHETASE"/>
    <property type="match status" value="1"/>
</dbReference>
<evidence type="ECO:0000313" key="1">
    <source>
        <dbReference type="EMBL" id="KAJ0969991.1"/>
    </source>
</evidence>
<accession>A0A9D5HAZ1</accession>
<dbReference type="Proteomes" id="UP001085076">
    <property type="component" value="Miscellaneous, Linkage group lg06"/>
</dbReference>
<proteinExistence type="predicted"/>
<dbReference type="AlphaFoldDB" id="A0A9D5HAZ1"/>
<reference evidence="1" key="2">
    <citation type="journal article" date="2022" name="Hortic Res">
        <title>The genome of Dioscorea zingiberensis sheds light on the biosynthesis, origin and evolution of the medicinally important diosgenin saponins.</title>
        <authorList>
            <person name="Li Y."/>
            <person name="Tan C."/>
            <person name="Li Z."/>
            <person name="Guo J."/>
            <person name="Li S."/>
            <person name="Chen X."/>
            <person name="Wang C."/>
            <person name="Dai X."/>
            <person name="Yang H."/>
            <person name="Song W."/>
            <person name="Hou L."/>
            <person name="Xu J."/>
            <person name="Tong Z."/>
            <person name="Xu A."/>
            <person name="Yuan X."/>
            <person name="Wang W."/>
            <person name="Yang Q."/>
            <person name="Chen L."/>
            <person name="Sun Z."/>
            <person name="Wang K."/>
            <person name="Pan B."/>
            <person name="Chen J."/>
            <person name="Bao Y."/>
            <person name="Liu F."/>
            <person name="Qi X."/>
            <person name="Gang D.R."/>
            <person name="Wen J."/>
            <person name="Li J."/>
        </authorList>
    </citation>
    <scope>NUCLEOTIDE SEQUENCE</scope>
    <source>
        <strain evidence="1">Dzin_1.0</strain>
    </source>
</reference>
<evidence type="ECO:0000313" key="2">
    <source>
        <dbReference type="Proteomes" id="UP001085076"/>
    </source>
</evidence>
<reference evidence="1" key="1">
    <citation type="submission" date="2021-03" db="EMBL/GenBank/DDBJ databases">
        <authorList>
            <person name="Li Z."/>
            <person name="Yang C."/>
        </authorList>
    </citation>
    <scope>NUCLEOTIDE SEQUENCE</scope>
    <source>
        <strain evidence="1">Dzin_1.0</strain>
        <tissue evidence="1">Leaf</tissue>
    </source>
</reference>